<dbReference type="SMART" id="SM00949">
    <property type="entry name" value="PAZ"/>
    <property type="match status" value="1"/>
</dbReference>
<sequence length="714" mass="83186">MNSTVREEPVNLTIRFKSSFSLNEQSEANRSYLGIVQNFMLNIVKTTLYEYRFKYNKGRLPRFYLATDMVPIQRYDLEMWPSYDTYVKILNDGIFFNSDCATKVFSSNTILDLINELRRDGCSHQEVCDELLPKNNVNRRLVVISTYNSRTYQINDIKFDTSPSKYIFTFNLYDPETQQTTQHTQNLAFYFEKKYGIKIPERHLNQPLLVVHENDQKVYLCPSLCKKVSLQKSFTSNSRKMKCLEDYKLSYPEQRYNRINTLIQRFQLSDVLSGWGLKIDPNFAQVRAKQLPGPQIYNEPQEILEWSSYKNRETILSMPIYLKKETWALLYSSKDYDNANYLVEMLTKASKGLGIKIEEPQYIEIERNDKQKMYIKAMKEDTDPLYTKFVVVILGKNNQKAYIKTFLDDQGIPSQFILSETLQQRGNNLIIFSNILKQINAKLSHDLYKIKLPSLRNTMVIGTNIVNIDHESIIGLCASMNQEISQYYTKTDKHSLPRREKKQSQRLTQDQQESIITEKRSKIICKFIQKSLVSYLEKNKGSLPDQIIIYRDGLGGSSLQEKVKKHEIKEVISTIQAFKQDYDPKIIYCLIDRNTSLRLFYKQNGDVSNPQAGTVLDSTLVENQGDQIYDFFMIPHQVQSATAKPVHFKVAHNTSNLTKEQFEISTYHLCYNYLNVTGPIKTPAPCMYAKKIALYSAANDIFPNENLDFTLHFL</sequence>
<reference evidence="5" key="1">
    <citation type="journal article" date="2012" name="Cell">
        <title>Piwi-Interacting RNAs Protect DNA against Loss during Oxytricha Genome Rearrangement.</title>
        <authorList>
            <person name="Fang W."/>
            <person name="Wang X."/>
            <person name="Brachi J.R."/>
            <person name="Nowacki M."/>
            <person name="Landweber L.F."/>
        </authorList>
    </citation>
    <scope>NUCLEOTIDE SEQUENCE</scope>
</reference>
<evidence type="ECO:0000256" key="1">
    <source>
        <dbReference type="RuleBase" id="RU361178"/>
    </source>
</evidence>
<feature type="region of interest" description="Disordered" evidence="2">
    <location>
        <begin position="490"/>
        <end position="513"/>
    </location>
</feature>
<evidence type="ECO:0000313" key="5">
    <source>
        <dbReference type="EMBL" id="AEX87963.1"/>
    </source>
</evidence>
<dbReference type="SUPFAM" id="SSF53098">
    <property type="entry name" value="Ribonuclease H-like"/>
    <property type="match status" value="1"/>
</dbReference>
<accession>H2DH94</accession>
<evidence type="ECO:0000256" key="2">
    <source>
        <dbReference type="SAM" id="MobiDB-lite"/>
    </source>
</evidence>
<comment type="similarity">
    <text evidence="1">Belongs to the argonaute family.</text>
</comment>
<evidence type="ECO:0000259" key="4">
    <source>
        <dbReference type="PROSITE" id="PS50822"/>
    </source>
</evidence>
<dbReference type="InterPro" id="IPR036085">
    <property type="entry name" value="PAZ_dom_sf"/>
</dbReference>
<dbReference type="EMBL" id="JN604932">
    <property type="protein sequence ID" value="AEX87963.1"/>
    <property type="molecule type" value="mRNA"/>
</dbReference>
<organism evidence="5">
    <name type="scientific">Oxytricha trifallax</name>
    <name type="common">Sterkiella histriomuscorum</name>
    <dbReference type="NCBI Taxonomy" id="94289"/>
    <lineage>
        <taxon>Eukaryota</taxon>
        <taxon>Sar</taxon>
        <taxon>Alveolata</taxon>
        <taxon>Ciliophora</taxon>
        <taxon>Intramacronucleata</taxon>
        <taxon>Spirotrichea</taxon>
        <taxon>Stichotrichia</taxon>
        <taxon>Sporadotrichida</taxon>
        <taxon>Oxytrichidae</taxon>
        <taxon>Stylonychinae</taxon>
        <taxon>Sterkiella</taxon>
    </lineage>
</organism>
<dbReference type="GO" id="GO:0003723">
    <property type="term" value="F:RNA binding"/>
    <property type="evidence" value="ECO:0007669"/>
    <property type="project" value="InterPro"/>
</dbReference>
<protein>
    <submittedName>
        <fullName evidence="5">Otiwi13</fullName>
    </submittedName>
</protein>
<dbReference type="Gene3D" id="3.40.50.2300">
    <property type="match status" value="1"/>
</dbReference>
<dbReference type="InterPro" id="IPR003165">
    <property type="entry name" value="Piwi"/>
</dbReference>
<dbReference type="InterPro" id="IPR012337">
    <property type="entry name" value="RNaseH-like_sf"/>
</dbReference>
<dbReference type="PROSITE" id="PS50822">
    <property type="entry name" value="PIWI"/>
    <property type="match status" value="1"/>
</dbReference>
<dbReference type="Gene3D" id="2.170.260.10">
    <property type="entry name" value="paz domain"/>
    <property type="match status" value="1"/>
</dbReference>
<dbReference type="SMART" id="SM00950">
    <property type="entry name" value="Piwi"/>
    <property type="match status" value="1"/>
</dbReference>
<dbReference type="InterPro" id="IPR036397">
    <property type="entry name" value="RNaseH_sf"/>
</dbReference>
<name>H2DH94_OXYTR</name>
<dbReference type="InterPro" id="IPR003100">
    <property type="entry name" value="PAZ_dom"/>
</dbReference>
<dbReference type="Gene3D" id="3.30.420.10">
    <property type="entry name" value="Ribonuclease H-like superfamily/Ribonuclease H"/>
    <property type="match status" value="1"/>
</dbReference>
<feature type="domain" description="Piwi" evidence="4">
    <location>
        <begin position="388"/>
        <end position="693"/>
    </location>
</feature>
<evidence type="ECO:0000259" key="3">
    <source>
        <dbReference type="PROSITE" id="PS50821"/>
    </source>
</evidence>
<dbReference type="Pfam" id="PF02171">
    <property type="entry name" value="Piwi"/>
    <property type="match status" value="1"/>
</dbReference>
<feature type="domain" description="PAZ" evidence="3">
    <location>
        <begin position="109"/>
        <end position="229"/>
    </location>
</feature>
<dbReference type="PANTHER" id="PTHR22891">
    <property type="entry name" value="EUKARYOTIC TRANSLATION INITIATION FACTOR 2C"/>
    <property type="match status" value="1"/>
</dbReference>
<dbReference type="SUPFAM" id="SSF101690">
    <property type="entry name" value="PAZ domain"/>
    <property type="match status" value="1"/>
</dbReference>
<dbReference type="Pfam" id="PF02170">
    <property type="entry name" value="PAZ"/>
    <property type="match status" value="1"/>
</dbReference>
<dbReference type="AlphaFoldDB" id="H2DH94"/>
<dbReference type="PROSITE" id="PS50821">
    <property type="entry name" value="PAZ"/>
    <property type="match status" value="1"/>
</dbReference>
<proteinExistence type="evidence at transcript level"/>